<protein>
    <recommendedName>
        <fullName evidence="4">Chromosome segregation ATPase</fullName>
    </recommendedName>
</protein>
<feature type="coiled-coil region" evidence="1">
    <location>
        <begin position="957"/>
        <end position="991"/>
    </location>
</feature>
<comment type="caution">
    <text evidence="2">The sequence shown here is derived from an EMBL/GenBank/DDBJ whole genome shotgun (WGS) entry which is preliminary data.</text>
</comment>
<feature type="coiled-coil region" evidence="1">
    <location>
        <begin position="357"/>
        <end position="467"/>
    </location>
</feature>
<feature type="coiled-coil region" evidence="1">
    <location>
        <begin position="525"/>
        <end position="594"/>
    </location>
</feature>
<keyword evidence="1" id="KW-0175">Coiled coil</keyword>
<evidence type="ECO:0000313" key="2">
    <source>
        <dbReference type="EMBL" id="RDY28414.1"/>
    </source>
</evidence>
<dbReference type="Proteomes" id="UP000215694">
    <property type="component" value="Unassembled WGS sequence"/>
</dbReference>
<reference evidence="2 3" key="1">
    <citation type="journal article" date="2017" name="Genome Announc.">
        <title>Draft Genome Sequence of Romboutsia weinsteinii sp. nov. Strain CCRI-19649(T) Isolated from Surface Water.</title>
        <authorList>
            <person name="Maheux A.F."/>
            <person name="Boudreau D.K."/>
            <person name="Berube E."/>
            <person name="Boissinot M."/>
            <person name="Cantin P."/>
            <person name="Raymond F."/>
            <person name="Corbeil J."/>
            <person name="Omar R.F."/>
            <person name="Bergeron M.G."/>
        </authorList>
    </citation>
    <scope>NUCLEOTIDE SEQUENCE [LARGE SCALE GENOMIC DNA]</scope>
    <source>
        <strain evidence="2 3">CCRI-19649</strain>
    </source>
</reference>
<proteinExistence type="predicted"/>
<name>A0A371J6Q3_9FIRM</name>
<evidence type="ECO:0000256" key="1">
    <source>
        <dbReference type="SAM" id="Coils"/>
    </source>
</evidence>
<gene>
    <name evidence="2" type="ORF">CHL78_005820</name>
</gene>
<accession>A0A371J6Q3</accession>
<evidence type="ECO:0000313" key="3">
    <source>
        <dbReference type="Proteomes" id="UP000215694"/>
    </source>
</evidence>
<dbReference type="OrthoDB" id="9815057at2"/>
<keyword evidence="3" id="KW-1185">Reference proteome</keyword>
<evidence type="ECO:0008006" key="4">
    <source>
        <dbReference type="Google" id="ProtNLM"/>
    </source>
</evidence>
<dbReference type="RefSeq" id="WP_094369515.1">
    <property type="nucleotide sequence ID" value="NZ_NOJY02000007.1"/>
</dbReference>
<feature type="coiled-coil region" evidence="1">
    <location>
        <begin position="282"/>
        <end position="309"/>
    </location>
</feature>
<sequence length="1494" mass="173905">MAKLNGYRIVNLTYNVKDNGNTSTNRIIDQNFELEGLQSLILLQNGGGKSVQIQMLISPFVSPKYRDFGSRPFTDYFNDDRTPTYIATEWVLDSGEKVLIGLMVRKCKPNEVTDSNRGLDIYSYVYEYKDKFDKYSIDNIPFAQRTEEGYIISSSQETLELFSNIKKRNKFAMEYYNLNVQGSRTKYYEKLKTYDIERSEWETIMKTINSSEGGLTELFKDCPDESKLLEAWFLKIIHSKLNKELKLLEEMRNSFRRYFENKKSKQHAIDIVDGISEYTQYANNILEVNAEHKEVLQEIEKNKSRIEDIYTYNHITQKVLNCQREKCIESGQELQKELAMIKYKEASYKYYIAYDESIKAEEVLKKESDNLEELEEKLSNLEREYKLQEVIKINSEKRAKEKQLEELVAKREKENQSNEQIRAKLENVAYSLRGVLNEELDAKYEVLDNLKCEKDNFNNECSDINKDIGRITEANKRLNIDKIKSDKIVEEIKPKVDKLRSTYNAPLFLDDIYFDKLETDKNQEILNKQTIIDNTNEELVALEEDIKKIEKEINTIENNEIKCDYELNSKTKELQNIESECNKMRLVLEYLELNQENIFDTIHTLKEIDTKILNVQQKINSDTSHKDKMQVEIEQLEKGVVVELPKEVKNLLKGLDINYQLGLYYVSKLNISAEQKEDLIKKNPFLPFSIVISSEDIEILKNSKVELSSSYTVYIANIDKISTSIEYVFSNNVSEVGNLKMLYNFNKALLDETEKVKMISKIKNEISRLEDLIRNNEVHRKGLESKRFFIQNFKITKLIVTTTEDKVNTLKAKQETLLKSKEDRTNKVLELNNILVPKKNEQIENLNKELKDLESELEEIKQFSSDYTNLDEAFNNAVKINDELEFNEKTYEKHTKRLSEIMQLEKVLDKEISMSESSIRETETLLTEINLLKLKFENPIVMTDEKSKLEAQFKVLKEDSNKNIKEIQSEIAKVDDEIKSKDKEINGLSNEFEFELQEYDNKEYIIERKIFINKSINQTKGEISTHRDVEKNLLTTSSKISSKMEKALEDAKKKSNNVIETYSKYKSTIEIEEGVIDKTLIIETNFEELKNITQELIKETLNEKDSIDSNISLINTSSEKLGFLSYIKDGITDINTRTINTDINLERLLSITGKEIDLYRGLERGITDIKLRIDKIFTQLSTDFKYRDINPYAKNIKGLLEFKHDPTTVEIAINATFESLEKRRLQYEEDLKLIDKEHRSTINTILKYVENVHSHMDSIDTNSSINLNNKRVKMLEIKQPDWEQSVATTKVEAFLDKLIDGCDVRYALGESSNQTPDEFIASQMTTNKLYDAIVGIHNVKILIKKLEFAGEEIDVSPITWKKAQKNSGGEGFATYFIILISLLSYMRKESSLIGDRTKESSKVLIMDNPFGKISSEHLLKPVMEIAKKYNTQLLCFTAQKGDNIYNEFDNIYHLNLELILSSKTKILTAEREVRGNVEKDAHMQSSQLKLLSFD</sequence>
<organism evidence="2 3">
    <name type="scientific">Romboutsia weinsteinii</name>
    <dbReference type="NCBI Taxonomy" id="2020949"/>
    <lineage>
        <taxon>Bacteria</taxon>
        <taxon>Bacillati</taxon>
        <taxon>Bacillota</taxon>
        <taxon>Clostridia</taxon>
        <taxon>Peptostreptococcales</taxon>
        <taxon>Peptostreptococcaceae</taxon>
        <taxon>Romboutsia</taxon>
    </lineage>
</organism>
<feature type="coiled-coil region" evidence="1">
    <location>
        <begin position="836"/>
        <end position="863"/>
    </location>
</feature>
<dbReference type="EMBL" id="NOJY02000007">
    <property type="protein sequence ID" value="RDY28414.1"/>
    <property type="molecule type" value="Genomic_DNA"/>
</dbReference>